<gene>
    <name evidence="1" type="ORF">TRSC58_06268</name>
</gene>
<dbReference type="EMBL" id="AUPL01006268">
    <property type="protein sequence ID" value="ESL06063.1"/>
    <property type="molecule type" value="Genomic_DNA"/>
</dbReference>
<dbReference type="Proteomes" id="UP000031737">
    <property type="component" value="Unassembled WGS sequence"/>
</dbReference>
<dbReference type="VEuPathDB" id="TriTrypDB:TRSC58_06268"/>
<protein>
    <recommendedName>
        <fullName evidence="3">Kinetoplastid kinetochore protein 6</fullName>
    </recommendedName>
</protein>
<comment type="caution">
    <text evidence="1">The sequence shown here is derived from an EMBL/GenBank/DDBJ whole genome shotgun (WGS) entry which is preliminary data.</text>
</comment>
<proteinExistence type="predicted"/>
<dbReference type="AlphaFoldDB" id="A0A061ISZ8"/>
<accession>A0A061ISZ8</accession>
<name>A0A061ISZ8_TRYRA</name>
<evidence type="ECO:0008006" key="3">
    <source>
        <dbReference type="Google" id="ProtNLM"/>
    </source>
</evidence>
<evidence type="ECO:0000313" key="1">
    <source>
        <dbReference type="EMBL" id="ESL06063.1"/>
    </source>
</evidence>
<keyword evidence="2" id="KW-1185">Reference proteome</keyword>
<evidence type="ECO:0000313" key="2">
    <source>
        <dbReference type="Proteomes" id="UP000031737"/>
    </source>
</evidence>
<reference evidence="1 2" key="1">
    <citation type="submission" date="2013-07" db="EMBL/GenBank/DDBJ databases">
        <authorList>
            <person name="Stoco P.H."/>
            <person name="Wagner G."/>
            <person name="Gerber A."/>
            <person name="Zaha A."/>
            <person name="Thompson C."/>
            <person name="Bartholomeu D.C."/>
            <person name="Luckemeyer D.D."/>
            <person name="Bahia D."/>
            <person name="Loreto E."/>
            <person name="Prestes E.B."/>
            <person name="Lima F.M."/>
            <person name="Rodrigues-Luiz G."/>
            <person name="Vallejo G.A."/>
            <person name="Filho J.F."/>
            <person name="Monteiro K.M."/>
            <person name="Tyler K.M."/>
            <person name="de Almeida L.G."/>
            <person name="Ortiz M.F."/>
            <person name="Siervo M.A."/>
            <person name="de Moraes M.H."/>
            <person name="Cunha O.L."/>
            <person name="Mendonca-Neto R."/>
            <person name="Silva R."/>
            <person name="Teixeira S.M."/>
            <person name="Murta S.M."/>
            <person name="Sincero T.C."/>
            <person name="Mendes T.A."/>
            <person name="Urmenyi T.P."/>
            <person name="Silva V.G."/>
            <person name="da Rocha W.D."/>
            <person name="Andersson B."/>
            <person name="Romanha A.J."/>
            <person name="Steindel M."/>
            <person name="de Vasconcelos A.T."/>
            <person name="Grisard E.C."/>
        </authorList>
    </citation>
    <scope>NUCLEOTIDE SEQUENCE [LARGE SCALE GENOMIC DNA]</scope>
    <source>
        <strain evidence="1 2">SC58</strain>
    </source>
</reference>
<organism evidence="1 2">
    <name type="scientific">Trypanosoma rangeli SC58</name>
    <dbReference type="NCBI Taxonomy" id="429131"/>
    <lineage>
        <taxon>Eukaryota</taxon>
        <taxon>Discoba</taxon>
        <taxon>Euglenozoa</taxon>
        <taxon>Kinetoplastea</taxon>
        <taxon>Metakinetoplastina</taxon>
        <taxon>Trypanosomatida</taxon>
        <taxon>Trypanosomatidae</taxon>
        <taxon>Trypanosoma</taxon>
        <taxon>Herpetosoma</taxon>
    </lineage>
</organism>
<dbReference type="OrthoDB" id="274987at2759"/>
<sequence length="210" mass="23605">MQSVLPYTLNPQRMTGCEKVKVLNPHTAALTGPMITVREPNLVSGGLLHNWDANAAAAHLSTLKTVHTWDLSWTEKEAYWEKNVGRCTGPEEVEDLLPAKWIGYNVSSDVDETLALVCKLCTALVDKFVSLSRGDNANISTAKWRQRQMLYDQLGAVVELLEASIGEAIPILRLRDPEFVRDCWQQLQEEDKMDIMSALNASEKREAPRR</sequence>